<name>A0A6L9QAE3_9ACTN</name>
<gene>
    <name evidence="2" type="ORF">G3I70_07760</name>
</gene>
<accession>A0A6L9QAE3</accession>
<dbReference type="InterPro" id="IPR051396">
    <property type="entry name" value="Bact_Antivir_Def_Nuclease"/>
</dbReference>
<dbReference type="RefSeq" id="WP_203596224.1">
    <property type="nucleotide sequence ID" value="NZ_JAAGLI010000206.1"/>
</dbReference>
<dbReference type="PANTHER" id="PTHR43581">
    <property type="entry name" value="ATP/GTP PHOSPHATASE"/>
    <property type="match status" value="1"/>
</dbReference>
<organism evidence="2 3">
    <name type="scientific">Actinomadura bangladeshensis</name>
    <dbReference type="NCBI Taxonomy" id="453573"/>
    <lineage>
        <taxon>Bacteria</taxon>
        <taxon>Bacillati</taxon>
        <taxon>Actinomycetota</taxon>
        <taxon>Actinomycetes</taxon>
        <taxon>Streptosporangiales</taxon>
        <taxon>Thermomonosporaceae</taxon>
        <taxon>Actinomadura</taxon>
    </lineage>
</organism>
<dbReference type="InterPro" id="IPR003593">
    <property type="entry name" value="AAA+_ATPase"/>
</dbReference>
<dbReference type="CDD" id="cd00267">
    <property type="entry name" value="ABC_ATPase"/>
    <property type="match status" value="1"/>
</dbReference>
<dbReference type="InterPro" id="IPR003959">
    <property type="entry name" value="ATPase_AAA_core"/>
</dbReference>
<reference evidence="2 3" key="1">
    <citation type="submission" date="2020-01" db="EMBL/GenBank/DDBJ databases">
        <title>Insect and environment-associated Actinomycetes.</title>
        <authorList>
            <person name="Currrie C."/>
            <person name="Chevrette M."/>
            <person name="Carlson C."/>
            <person name="Stubbendieck R."/>
            <person name="Wendt-Pienkowski E."/>
        </authorList>
    </citation>
    <scope>NUCLEOTIDE SEQUENCE [LARGE SCALE GENOMIC DNA]</scope>
    <source>
        <strain evidence="2 3">SID10258</strain>
    </source>
</reference>
<evidence type="ECO:0000313" key="3">
    <source>
        <dbReference type="Proteomes" id="UP000475532"/>
    </source>
</evidence>
<evidence type="ECO:0000259" key="1">
    <source>
        <dbReference type="SMART" id="SM00382"/>
    </source>
</evidence>
<proteinExistence type="predicted"/>
<dbReference type="Pfam" id="PF13304">
    <property type="entry name" value="AAA_21"/>
    <property type="match status" value="1"/>
</dbReference>
<dbReference type="GO" id="GO:0016887">
    <property type="term" value="F:ATP hydrolysis activity"/>
    <property type="evidence" value="ECO:0007669"/>
    <property type="project" value="InterPro"/>
</dbReference>
<dbReference type="Gene3D" id="3.40.50.300">
    <property type="entry name" value="P-loop containing nucleotide triphosphate hydrolases"/>
    <property type="match status" value="1"/>
</dbReference>
<dbReference type="SUPFAM" id="SSF52540">
    <property type="entry name" value="P-loop containing nucleoside triphosphate hydrolases"/>
    <property type="match status" value="1"/>
</dbReference>
<dbReference type="EMBL" id="JAAGLI010000206">
    <property type="protein sequence ID" value="NEA22381.1"/>
    <property type="molecule type" value="Genomic_DNA"/>
</dbReference>
<dbReference type="InterPro" id="IPR027417">
    <property type="entry name" value="P-loop_NTPase"/>
</dbReference>
<dbReference type="GO" id="GO:0005524">
    <property type="term" value="F:ATP binding"/>
    <property type="evidence" value="ECO:0007669"/>
    <property type="project" value="InterPro"/>
</dbReference>
<dbReference type="PANTHER" id="PTHR43581:SF4">
    <property type="entry name" value="ATP_GTP PHOSPHATASE"/>
    <property type="match status" value="1"/>
</dbReference>
<protein>
    <submittedName>
        <fullName evidence="2">AAA family ATPase</fullName>
    </submittedName>
</protein>
<feature type="domain" description="AAA+ ATPase" evidence="1">
    <location>
        <begin position="46"/>
        <end position="327"/>
    </location>
</feature>
<sequence>MPIIAGRVPSVPSVLPINMQGGSADRFRLGIKSLVFKGRHHAALPSPGVTAIVGANNVGKSTTLREIVNHLSGEAHRAYPQSLLIDDIELDRNGSTMDLLAWLGERYSFVSETNQNPGFAGLGAQLLDVAYIQHVWERADLSKIGRLGRLLSSYLPPVERAGILGQAQRRANLSEPSSHLLHRFEDDADLMKRASDLTYRHFRRELTLDWLSGNICLRVGKPSLDAPPVDSVTAEYRKAIAQLPLLSEQGDGIKSFLGILMPLLSAVQPIVIVDEPEAFLHPPQAVSVGREIGSLSVKNGLQVILATHDRNILIGLLESGVDLSVIRLDREGDLTTAHQIDAQELRNIWSDTVLRYSNLLDGLFHRVVVLAEGDRDCRFYAATLEEWSKQNYLPFSPSEVLFVPSAGKDGMPKMASVLRAAQVKVICSPDLDILDDENKLRILVSSLDGAESWDSLSKDYRLATEDFRKPRQQVRCGYALNAVSSVIKGREDELYTGEIKKEILANLRAEESPWKKVKRYGERSFVGQARVAFERLMPQLESLGIAAVRMGELECFAEDTGVSKGEQWLPAAFSAGAHKRAEAQKHVASILRAAGISS</sequence>
<dbReference type="SMART" id="SM00382">
    <property type="entry name" value="AAA"/>
    <property type="match status" value="1"/>
</dbReference>
<evidence type="ECO:0000313" key="2">
    <source>
        <dbReference type="EMBL" id="NEA22381.1"/>
    </source>
</evidence>
<dbReference type="AlphaFoldDB" id="A0A6L9QAE3"/>
<comment type="caution">
    <text evidence="2">The sequence shown here is derived from an EMBL/GenBank/DDBJ whole genome shotgun (WGS) entry which is preliminary data.</text>
</comment>
<dbReference type="Proteomes" id="UP000475532">
    <property type="component" value="Unassembled WGS sequence"/>
</dbReference>